<name>A0A1H6XZE5_9FIRM</name>
<accession>A0A1H6XZE5</accession>
<evidence type="ECO:0000313" key="1">
    <source>
        <dbReference type="EMBL" id="SEJ29915.1"/>
    </source>
</evidence>
<evidence type="ECO:0000313" key="2">
    <source>
        <dbReference type="Proteomes" id="UP000199662"/>
    </source>
</evidence>
<dbReference type="RefSeq" id="WP_091830423.1">
    <property type="nucleotide sequence ID" value="NZ_FNZK01000005.1"/>
</dbReference>
<proteinExistence type="predicted"/>
<keyword evidence="2" id="KW-1185">Reference proteome</keyword>
<dbReference type="InterPro" id="IPR029052">
    <property type="entry name" value="Metallo-depent_PP-like"/>
</dbReference>
<dbReference type="STRING" id="84035.SAMN05660742_105191"/>
<organism evidence="1 2">
    <name type="scientific">Propionispira arboris</name>
    <dbReference type="NCBI Taxonomy" id="84035"/>
    <lineage>
        <taxon>Bacteria</taxon>
        <taxon>Bacillati</taxon>
        <taxon>Bacillota</taxon>
        <taxon>Negativicutes</taxon>
        <taxon>Selenomonadales</taxon>
        <taxon>Selenomonadaceae</taxon>
        <taxon>Propionispira</taxon>
    </lineage>
</organism>
<dbReference type="SUPFAM" id="SSF56300">
    <property type="entry name" value="Metallo-dependent phosphatases"/>
    <property type="match status" value="1"/>
</dbReference>
<sequence length="233" mass="27277">MAIYITGDIHGEPRERFAEPFANLTADDIVIVCGDFGLPWWSAKYGKSWGDKKRLNWLAKQPYTTVFVDGNHENFHLLNNLPIKIWNGGHVHEVRSNVLHLMRGEVFDICGLKILAFGGAHSTDRKYRVLDLSWWKEEIHNQEETENLKKNLQAVDYKVDIVITHAAPVRFLHPKTKDIGIDWSFFCDEVAELLTEIEPQLQYKMWYFGHYHLDWVDHECHCRGIYTEIDQLL</sequence>
<dbReference type="Proteomes" id="UP000199662">
    <property type="component" value="Unassembled WGS sequence"/>
</dbReference>
<reference evidence="1 2" key="1">
    <citation type="submission" date="2016-10" db="EMBL/GenBank/DDBJ databases">
        <authorList>
            <person name="de Groot N.N."/>
        </authorList>
    </citation>
    <scope>NUCLEOTIDE SEQUENCE [LARGE SCALE GENOMIC DNA]</scope>
    <source>
        <strain evidence="1 2">DSM 2179</strain>
    </source>
</reference>
<dbReference type="AlphaFoldDB" id="A0A1H6XZE5"/>
<gene>
    <name evidence="1" type="ORF">SAMN05660742_105191</name>
</gene>
<protein>
    <submittedName>
        <fullName evidence="1">Predicted phosphoesterase</fullName>
    </submittedName>
</protein>
<dbReference type="Gene3D" id="3.60.21.10">
    <property type="match status" value="1"/>
</dbReference>
<dbReference type="EMBL" id="FNZK01000005">
    <property type="protein sequence ID" value="SEJ29915.1"/>
    <property type="molecule type" value="Genomic_DNA"/>
</dbReference>